<dbReference type="STRING" id="1041146.GCA_000427985_06319"/>
<dbReference type="Proteomes" id="UP000232164">
    <property type="component" value="Unassembled WGS sequence"/>
</dbReference>
<reference evidence="2 4" key="2">
    <citation type="submission" date="2017-12" db="EMBL/GenBank/DDBJ databases">
        <title>Genome sequence of Rhizobium sullae HCNT1 isolated from Sulla coronaria nodules and featuring peculiar denitrification phenotypes.</title>
        <authorList>
            <person name="De Diego-Diaz B."/>
            <person name="Treu L."/>
            <person name="Campanaro S."/>
            <person name="Da Silva Duarte V."/>
            <person name="Basaglia M."/>
            <person name="Favaro L."/>
            <person name="Casella S."/>
            <person name="Squartini A."/>
        </authorList>
    </citation>
    <scope>NUCLEOTIDE SEQUENCE [LARGE SCALE GENOMIC DNA]</scope>
    <source>
        <strain evidence="2 4">HCNT1</strain>
    </source>
</reference>
<proteinExistence type="predicted"/>
<protein>
    <submittedName>
        <fullName evidence="2">Uncharacterized protein</fullName>
    </submittedName>
</protein>
<dbReference type="AlphaFoldDB" id="A0A2N0DB57"/>
<sequence>MPQLVRFIIVRMAIGFLIGSVAGSILWTTGFSDSAASLGPLESYVAQGVFIFAFGDTIALGYLSTALMMESE</sequence>
<feature type="transmembrane region" description="Helical" evidence="1">
    <location>
        <begin position="12"/>
        <end position="32"/>
    </location>
</feature>
<dbReference type="EMBL" id="CP104144">
    <property type="protein sequence ID" value="UWU18738.1"/>
    <property type="molecule type" value="Genomic_DNA"/>
</dbReference>
<reference evidence="2 4" key="1">
    <citation type="submission" date="2017-11" db="EMBL/GenBank/DDBJ databases">
        <authorList>
            <person name="Han C.G."/>
        </authorList>
    </citation>
    <scope>NUCLEOTIDE SEQUENCE [LARGE SCALE GENOMIC DNA]</scope>
    <source>
        <strain evidence="2 4">HCNT1</strain>
    </source>
</reference>
<keyword evidence="1" id="KW-1133">Transmembrane helix</keyword>
<keyword evidence="5" id="KW-1185">Reference proteome</keyword>
<dbReference type="Proteomes" id="UP001060123">
    <property type="component" value="Plasmid pWSM1592_1"/>
</dbReference>
<name>A0A2N0DB57_RHISU</name>
<keyword evidence="3" id="KW-0614">Plasmid</keyword>
<keyword evidence="1" id="KW-0812">Transmembrane</keyword>
<feature type="transmembrane region" description="Helical" evidence="1">
    <location>
        <begin position="44"/>
        <end position="63"/>
    </location>
</feature>
<dbReference type="EMBL" id="PIQN01000007">
    <property type="protein sequence ID" value="PKA43312.1"/>
    <property type="molecule type" value="Genomic_DNA"/>
</dbReference>
<reference evidence="3" key="3">
    <citation type="submission" date="2022-09" db="EMBL/GenBank/DDBJ databases">
        <title>Australian commercial rhizobial inoculants.</title>
        <authorList>
            <person name="Kohlmeier M.G."/>
            <person name="O'Hara G.W."/>
            <person name="Colombi E."/>
            <person name="Ramsay J.P."/>
            <person name="Terpolilli J."/>
        </authorList>
    </citation>
    <scope>NUCLEOTIDE SEQUENCE</scope>
    <source>
        <strain evidence="3">WSM1592</strain>
        <plasmid evidence="3">pWSM1592_1</plasmid>
    </source>
</reference>
<gene>
    <name evidence="2" type="ORF">CWR43_10020</name>
    <name evidence="3" type="ORF">N2599_26480</name>
</gene>
<evidence type="ECO:0000256" key="1">
    <source>
        <dbReference type="SAM" id="Phobius"/>
    </source>
</evidence>
<geneLocation type="plasmid" evidence="3 5">
    <name>pWSM1592_1</name>
</geneLocation>
<keyword evidence="1" id="KW-0472">Membrane</keyword>
<accession>A0A2N0DB57</accession>
<evidence type="ECO:0000313" key="3">
    <source>
        <dbReference type="EMBL" id="UWU18738.1"/>
    </source>
</evidence>
<dbReference type="RefSeq" id="WP_027509712.1">
    <property type="nucleotide sequence ID" value="NZ_CP104144.1"/>
</dbReference>
<evidence type="ECO:0000313" key="4">
    <source>
        <dbReference type="Proteomes" id="UP000232164"/>
    </source>
</evidence>
<organism evidence="2 4">
    <name type="scientific">Rhizobium sullae</name>
    <name type="common">Rhizobium hedysari</name>
    <dbReference type="NCBI Taxonomy" id="50338"/>
    <lineage>
        <taxon>Bacteria</taxon>
        <taxon>Pseudomonadati</taxon>
        <taxon>Pseudomonadota</taxon>
        <taxon>Alphaproteobacteria</taxon>
        <taxon>Hyphomicrobiales</taxon>
        <taxon>Rhizobiaceae</taxon>
        <taxon>Rhizobium/Agrobacterium group</taxon>
        <taxon>Rhizobium</taxon>
    </lineage>
</organism>
<evidence type="ECO:0000313" key="2">
    <source>
        <dbReference type="EMBL" id="PKA43312.1"/>
    </source>
</evidence>
<evidence type="ECO:0000313" key="5">
    <source>
        <dbReference type="Proteomes" id="UP001060123"/>
    </source>
</evidence>